<sequence>MLSKIAMRRNGFRGMLVHSVLSDAVHALNVDLMPKAILQNLGCLEWRLPWCMVSLPFVRQACALGSKSTTNATWLILPIVICLSQRLSHACVSMN</sequence>
<evidence type="ECO:0000313" key="2">
    <source>
        <dbReference type="Proteomes" id="UP001603857"/>
    </source>
</evidence>
<name>A0ABD1N6I8_9FABA</name>
<keyword evidence="2" id="KW-1185">Reference proteome</keyword>
<reference evidence="1 2" key="1">
    <citation type="submission" date="2024-08" db="EMBL/GenBank/DDBJ databases">
        <title>Insights into the chromosomal genome structure of Flemingia macrophylla.</title>
        <authorList>
            <person name="Ding Y."/>
            <person name="Zhao Y."/>
            <person name="Bi W."/>
            <person name="Wu M."/>
            <person name="Zhao G."/>
            <person name="Gong Y."/>
            <person name="Li W."/>
            <person name="Zhang P."/>
        </authorList>
    </citation>
    <scope>NUCLEOTIDE SEQUENCE [LARGE SCALE GENOMIC DNA]</scope>
    <source>
        <strain evidence="1">DYQJB</strain>
        <tissue evidence="1">Leaf</tissue>
    </source>
</reference>
<accession>A0ABD1N6I8</accession>
<dbReference type="AlphaFoldDB" id="A0ABD1N6I8"/>
<evidence type="ECO:0000313" key="1">
    <source>
        <dbReference type="EMBL" id="KAL2343664.1"/>
    </source>
</evidence>
<comment type="caution">
    <text evidence="1">The sequence shown here is derived from an EMBL/GenBank/DDBJ whole genome shotgun (WGS) entry which is preliminary data.</text>
</comment>
<dbReference type="EMBL" id="JBGMDY010000002">
    <property type="protein sequence ID" value="KAL2343664.1"/>
    <property type="molecule type" value="Genomic_DNA"/>
</dbReference>
<proteinExistence type="predicted"/>
<organism evidence="1 2">
    <name type="scientific">Flemingia macrophylla</name>
    <dbReference type="NCBI Taxonomy" id="520843"/>
    <lineage>
        <taxon>Eukaryota</taxon>
        <taxon>Viridiplantae</taxon>
        <taxon>Streptophyta</taxon>
        <taxon>Embryophyta</taxon>
        <taxon>Tracheophyta</taxon>
        <taxon>Spermatophyta</taxon>
        <taxon>Magnoliopsida</taxon>
        <taxon>eudicotyledons</taxon>
        <taxon>Gunneridae</taxon>
        <taxon>Pentapetalae</taxon>
        <taxon>rosids</taxon>
        <taxon>fabids</taxon>
        <taxon>Fabales</taxon>
        <taxon>Fabaceae</taxon>
        <taxon>Papilionoideae</taxon>
        <taxon>50 kb inversion clade</taxon>
        <taxon>NPAAA clade</taxon>
        <taxon>indigoferoid/millettioid clade</taxon>
        <taxon>Phaseoleae</taxon>
        <taxon>Flemingia</taxon>
    </lineage>
</organism>
<gene>
    <name evidence="1" type="ORF">Fmac_004949</name>
</gene>
<protein>
    <submittedName>
        <fullName evidence="1">Uncharacterized protein</fullName>
    </submittedName>
</protein>
<dbReference type="Proteomes" id="UP001603857">
    <property type="component" value="Unassembled WGS sequence"/>
</dbReference>